<dbReference type="EMBL" id="JBHSAY010000021">
    <property type="protein sequence ID" value="MFC4135474.1"/>
    <property type="molecule type" value="Genomic_DNA"/>
</dbReference>
<dbReference type="InterPro" id="IPR015943">
    <property type="entry name" value="WD40/YVTN_repeat-like_dom_sf"/>
</dbReference>
<accession>A0ABV8LYV0</accession>
<feature type="region of interest" description="Disordered" evidence="2">
    <location>
        <begin position="113"/>
        <end position="140"/>
    </location>
</feature>
<keyword evidence="4" id="KW-1185">Reference proteome</keyword>
<dbReference type="PANTHER" id="PTHR30344:SF1">
    <property type="entry name" value="6-PHOSPHOGLUCONOLACTONASE"/>
    <property type="match status" value="1"/>
</dbReference>
<dbReference type="InterPro" id="IPR011048">
    <property type="entry name" value="Haem_d1_sf"/>
</dbReference>
<name>A0ABV8LYV0_9ACTN</name>
<sequence length="335" mass="34901">MLIYVGAYTSTGGGIRCYEQDPSTGALTEVHPPAAAIDPSFLAWDATKANLYAVSESTGGVEAYARSDHGLLTSLGQQWTGGADPCHLVVDPTGQFLVTANYSGGSVSVHPIAPDGSLNSRRDLLEHGGSGPDPERQEGPHAHMIAYRPSGNSFYVTDLGTDQIHEYALSADGAILPVRAIAAETGSGPRHIAFHPTSGAVYVSGELDSSVLIYQPQGDGLVQVGRIPATAEPPTERNYPSHIECSTDGRFVYVGNRGSDCVTVFSVTPDGLTPVADVPAGGRWPRHFAFAGDFLYIANQYAGTVTAGRLDPATGVPAEPVVVAQVAEAACVLPG</sequence>
<protein>
    <submittedName>
        <fullName evidence="3">Lactonase family protein</fullName>
    </submittedName>
</protein>
<evidence type="ECO:0000313" key="3">
    <source>
        <dbReference type="EMBL" id="MFC4135474.1"/>
    </source>
</evidence>
<gene>
    <name evidence="3" type="ORF">ACFOZ4_33085</name>
</gene>
<dbReference type="Proteomes" id="UP001595816">
    <property type="component" value="Unassembled WGS sequence"/>
</dbReference>
<proteinExistence type="inferred from homology"/>
<dbReference type="Pfam" id="PF10282">
    <property type="entry name" value="Lactonase"/>
    <property type="match status" value="1"/>
</dbReference>
<comment type="caution">
    <text evidence="3">The sequence shown here is derived from an EMBL/GenBank/DDBJ whole genome shotgun (WGS) entry which is preliminary data.</text>
</comment>
<dbReference type="Gene3D" id="2.130.10.10">
    <property type="entry name" value="YVTN repeat-like/Quinoprotein amine dehydrogenase"/>
    <property type="match status" value="1"/>
</dbReference>
<dbReference type="RefSeq" id="WP_253756251.1">
    <property type="nucleotide sequence ID" value="NZ_JAMZDZ010000001.1"/>
</dbReference>
<dbReference type="SUPFAM" id="SSF51004">
    <property type="entry name" value="C-terminal (heme d1) domain of cytochrome cd1-nitrite reductase"/>
    <property type="match status" value="1"/>
</dbReference>
<evidence type="ECO:0000313" key="4">
    <source>
        <dbReference type="Proteomes" id="UP001595816"/>
    </source>
</evidence>
<dbReference type="PANTHER" id="PTHR30344">
    <property type="entry name" value="6-PHOSPHOGLUCONOLACTONASE-RELATED"/>
    <property type="match status" value="1"/>
</dbReference>
<reference evidence="4" key="1">
    <citation type="journal article" date="2019" name="Int. J. Syst. Evol. Microbiol.">
        <title>The Global Catalogue of Microorganisms (GCM) 10K type strain sequencing project: providing services to taxonomists for standard genome sequencing and annotation.</title>
        <authorList>
            <consortium name="The Broad Institute Genomics Platform"/>
            <consortium name="The Broad Institute Genome Sequencing Center for Infectious Disease"/>
            <person name="Wu L."/>
            <person name="Ma J."/>
        </authorList>
    </citation>
    <scope>NUCLEOTIDE SEQUENCE [LARGE SCALE GENOMIC DNA]</scope>
    <source>
        <strain evidence="4">CGMCC 4.7289</strain>
    </source>
</reference>
<dbReference type="InterPro" id="IPR019405">
    <property type="entry name" value="Lactonase_7-beta_prop"/>
</dbReference>
<evidence type="ECO:0000256" key="1">
    <source>
        <dbReference type="ARBA" id="ARBA00005564"/>
    </source>
</evidence>
<comment type="similarity">
    <text evidence="1">Belongs to the cycloisomerase 2 family.</text>
</comment>
<dbReference type="InterPro" id="IPR050282">
    <property type="entry name" value="Cycloisomerase_2"/>
</dbReference>
<evidence type="ECO:0000256" key="2">
    <source>
        <dbReference type="SAM" id="MobiDB-lite"/>
    </source>
</evidence>
<organism evidence="3 4">
    <name type="scientific">Hamadaea flava</name>
    <dbReference type="NCBI Taxonomy" id="1742688"/>
    <lineage>
        <taxon>Bacteria</taxon>
        <taxon>Bacillati</taxon>
        <taxon>Actinomycetota</taxon>
        <taxon>Actinomycetes</taxon>
        <taxon>Micromonosporales</taxon>
        <taxon>Micromonosporaceae</taxon>
        <taxon>Hamadaea</taxon>
    </lineage>
</organism>